<comment type="similarity">
    <text evidence="5">Belongs to the bacterial ribosomal protein bL25 family. CTC subfamily.</text>
</comment>
<feature type="region of interest" description="Disordered" evidence="6">
    <location>
        <begin position="175"/>
        <end position="206"/>
    </location>
</feature>
<accession>A0A2I1JZ31</accession>
<protein>
    <recommendedName>
        <fullName evidence="5">Large ribosomal subunit protein bL25</fullName>
    </recommendedName>
    <alternativeName>
        <fullName evidence="5">General stress protein CTC</fullName>
    </alternativeName>
</protein>
<evidence type="ECO:0000256" key="2">
    <source>
        <dbReference type="ARBA" id="ARBA00022884"/>
    </source>
</evidence>
<dbReference type="Pfam" id="PF14693">
    <property type="entry name" value="Ribosomal_TL5_C"/>
    <property type="match status" value="1"/>
</dbReference>
<feature type="compositionally biased region" description="Acidic residues" evidence="6">
    <location>
        <begin position="179"/>
        <end position="206"/>
    </location>
</feature>
<evidence type="ECO:0000256" key="4">
    <source>
        <dbReference type="ARBA" id="ARBA00023274"/>
    </source>
</evidence>
<dbReference type="Pfam" id="PF01386">
    <property type="entry name" value="Ribosomal_L25p"/>
    <property type="match status" value="1"/>
</dbReference>
<dbReference type="InterPro" id="IPR011035">
    <property type="entry name" value="Ribosomal_bL25/Gln-tRNA_synth"/>
</dbReference>
<feature type="domain" description="Large ribosomal subunit protein bL25 L25" evidence="7">
    <location>
        <begin position="3"/>
        <end position="89"/>
    </location>
</feature>
<evidence type="ECO:0000256" key="1">
    <source>
        <dbReference type="ARBA" id="ARBA00022730"/>
    </source>
</evidence>
<dbReference type="Gene3D" id="2.40.240.10">
    <property type="entry name" value="Ribosomal Protein L25, Chain P"/>
    <property type="match status" value="1"/>
</dbReference>
<keyword evidence="3 5" id="KW-0689">Ribosomal protein</keyword>
<evidence type="ECO:0000259" key="7">
    <source>
        <dbReference type="Pfam" id="PF01386"/>
    </source>
</evidence>
<dbReference type="InterPro" id="IPR029751">
    <property type="entry name" value="Ribosomal_L25_dom"/>
</dbReference>
<dbReference type="PANTHER" id="PTHR33284">
    <property type="entry name" value="RIBOSOMAL PROTEIN L25/GLN-TRNA SYNTHETASE, ANTI-CODON-BINDING DOMAIN-CONTAINING PROTEIN"/>
    <property type="match status" value="1"/>
</dbReference>
<evidence type="ECO:0000256" key="5">
    <source>
        <dbReference type="HAMAP-Rule" id="MF_01334"/>
    </source>
</evidence>
<dbReference type="Gene3D" id="2.170.120.20">
    <property type="entry name" value="Ribosomal protein L25, beta domain"/>
    <property type="match status" value="1"/>
</dbReference>
<evidence type="ECO:0000259" key="8">
    <source>
        <dbReference type="Pfam" id="PF14693"/>
    </source>
</evidence>
<reference evidence="9 10" key="1">
    <citation type="submission" date="2017-12" db="EMBL/GenBank/DDBJ databases">
        <title>Phylogenetic diversity of female urinary microbiome.</title>
        <authorList>
            <person name="Thomas-White K."/>
            <person name="Wolfe A.J."/>
        </authorList>
    </citation>
    <scope>NUCLEOTIDE SEQUENCE [LARGE SCALE GENOMIC DNA]</scope>
    <source>
        <strain evidence="9 10">UMB0898</strain>
    </source>
</reference>
<comment type="function">
    <text evidence="5">This is one of the proteins that binds to the 5S RNA in the ribosome where it forms part of the central protuberance.</text>
</comment>
<dbReference type="Proteomes" id="UP000234384">
    <property type="component" value="Unassembled WGS sequence"/>
</dbReference>
<dbReference type="GO" id="GO:0022625">
    <property type="term" value="C:cytosolic large ribosomal subunit"/>
    <property type="evidence" value="ECO:0007669"/>
    <property type="project" value="TreeGrafter"/>
</dbReference>
<dbReference type="InterPro" id="IPR020057">
    <property type="entry name" value="Ribosomal_bL25_b-dom"/>
</dbReference>
<evidence type="ECO:0000256" key="6">
    <source>
        <dbReference type="SAM" id="MobiDB-lite"/>
    </source>
</evidence>
<dbReference type="InterPro" id="IPR037121">
    <property type="entry name" value="Ribosomal_bL25_C"/>
</dbReference>
<dbReference type="CDD" id="cd00495">
    <property type="entry name" value="Ribosomal_L25_TL5_CTC"/>
    <property type="match status" value="1"/>
</dbReference>
<dbReference type="HAMAP" id="MF_01334">
    <property type="entry name" value="Ribosomal_bL25_CTC"/>
    <property type="match status" value="1"/>
</dbReference>
<keyword evidence="2 5" id="KW-0694">RNA-binding</keyword>
<evidence type="ECO:0000313" key="9">
    <source>
        <dbReference type="EMBL" id="PKY88639.1"/>
    </source>
</evidence>
<dbReference type="OrthoDB" id="9790002at2"/>
<dbReference type="NCBIfam" id="TIGR00731">
    <property type="entry name" value="bL25_bact_ctc"/>
    <property type="match status" value="1"/>
</dbReference>
<dbReference type="AlphaFoldDB" id="A0A2I1JZ31"/>
<feature type="domain" description="Large ribosomal subunit protein bL25 beta" evidence="8">
    <location>
        <begin position="97"/>
        <end position="177"/>
    </location>
</feature>
<comment type="subunit">
    <text evidence="5">Part of the 50S ribosomal subunit; part of the 5S rRNA/L5/L18/L25 subcomplex. Contacts the 5S rRNA. Binds to the 5S rRNA independently of L5 and L18.</text>
</comment>
<gene>
    <name evidence="5" type="primary">rplY</name>
    <name evidence="5" type="synonym">ctc</name>
    <name evidence="9" type="ORF">CYJ57_05315</name>
</gene>
<dbReference type="InterPro" id="IPR001021">
    <property type="entry name" value="Ribosomal_bL25_long"/>
</dbReference>
<dbReference type="GO" id="GO:0003735">
    <property type="term" value="F:structural constituent of ribosome"/>
    <property type="evidence" value="ECO:0007669"/>
    <property type="project" value="InterPro"/>
</dbReference>
<comment type="caution">
    <text evidence="9">The sequence shown here is derived from an EMBL/GenBank/DDBJ whole genome shotgun (WGS) entry which is preliminary data.</text>
</comment>
<proteinExistence type="inferred from homology"/>
<organism evidence="9 10">
    <name type="scientific">Falseniella ignava</name>
    <dbReference type="NCBI Taxonomy" id="137730"/>
    <lineage>
        <taxon>Bacteria</taxon>
        <taxon>Bacillati</taxon>
        <taxon>Bacillota</taxon>
        <taxon>Bacilli</taxon>
        <taxon>Lactobacillales</taxon>
        <taxon>Aerococcaceae</taxon>
        <taxon>Falseniella</taxon>
    </lineage>
</organism>
<evidence type="ECO:0000256" key="3">
    <source>
        <dbReference type="ARBA" id="ARBA00022980"/>
    </source>
</evidence>
<sequence length="206" mass="22465">MSLKAELRTQTGTGAARKARREGMIPVSLYGKDTEAVSLLINRREFEALLKAEGTNAVFDVEYDGKTQKVILHDYERAALKDEVYSVDLNAISADQKLQVEVPLHAVNVDTVKVGIVEVVINDILVETKPDSIPSHFEIDVEGMEIGDTKTVADLDKHAGVEVLLDPEEVVITVSAPTEEAEPVEDDEEAPEPEVIGEEAAASEEE</sequence>
<keyword evidence="4 5" id="KW-0687">Ribonucleoprotein</keyword>
<evidence type="ECO:0000313" key="10">
    <source>
        <dbReference type="Proteomes" id="UP000234384"/>
    </source>
</evidence>
<dbReference type="EMBL" id="PKHE01000012">
    <property type="protein sequence ID" value="PKY88639.1"/>
    <property type="molecule type" value="Genomic_DNA"/>
</dbReference>
<dbReference type="GO" id="GO:0006412">
    <property type="term" value="P:translation"/>
    <property type="evidence" value="ECO:0007669"/>
    <property type="project" value="UniProtKB-UniRule"/>
</dbReference>
<dbReference type="RefSeq" id="WP_101954362.1">
    <property type="nucleotide sequence ID" value="NZ_PKHE01000012.1"/>
</dbReference>
<name>A0A2I1JZ31_9LACT</name>
<dbReference type="GO" id="GO:0008097">
    <property type="term" value="F:5S rRNA binding"/>
    <property type="evidence" value="ECO:0007669"/>
    <property type="project" value="InterPro"/>
</dbReference>
<dbReference type="SUPFAM" id="SSF50715">
    <property type="entry name" value="Ribosomal protein L25-like"/>
    <property type="match status" value="1"/>
</dbReference>
<keyword evidence="1 5" id="KW-0699">rRNA-binding</keyword>
<dbReference type="InterPro" id="IPR020056">
    <property type="entry name" value="Rbsml_bL25/Gln-tRNA_synth_N"/>
</dbReference>
<dbReference type="PANTHER" id="PTHR33284:SF1">
    <property type="entry name" value="RIBOSOMAL PROTEIN L25_GLN-TRNA SYNTHETASE, ANTI-CODON-BINDING DOMAIN-CONTAINING PROTEIN"/>
    <property type="match status" value="1"/>
</dbReference>
<dbReference type="InterPro" id="IPR020930">
    <property type="entry name" value="Ribosomal_uL5_bac-type"/>
</dbReference>